<dbReference type="EMBL" id="UGGQ01000006">
    <property type="protein sequence ID" value="STO16488.1"/>
    <property type="molecule type" value="Genomic_DNA"/>
</dbReference>
<evidence type="ECO:0000313" key="3">
    <source>
        <dbReference type="EMBL" id="STO16488.1"/>
    </source>
</evidence>
<comment type="caution">
    <text evidence="2">The sequence shown here is derived from an EMBL/GenBank/DDBJ whole genome shotgun (WGS) entry which is preliminary data.</text>
</comment>
<reference evidence="2 5" key="2">
    <citation type="submission" date="2020-04" db="EMBL/GenBank/DDBJ databases">
        <title>Antimicrobial susceptibility and clonality of vaginal-derived multi-drug resistant Mobiluncus isolates in China.</title>
        <authorList>
            <person name="Zhang X."/>
        </authorList>
    </citation>
    <scope>NUCLEOTIDE SEQUENCE [LARGE SCALE GENOMIC DNA]</scope>
    <source>
        <strain evidence="2 5">7</strain>
    </source>
</reference>
<keyword evidence="3" id="KW-0966">Cell projection</keyword>
<proteinExistence type="predicted"/>
<feature type="compositionally biased region" description="Low complexity" evidence="1">
    <location>
        <begin position="62"/>
        <end position="77"/>
    </location>
</feature>
<name>A0A2J9KMW1_9ACTO</name>
<dbReference type="GeneID" id="61168870"/>
<evidence type="ECO:0000256" key="1">
    <source>
        <dbReference type="SAM" id="MobiDB-lite"/>
    </source>
</evidence>
<dbReference type="EMBL" id="JABCUV010000005">
    <property type="protein sequence ID" value="NMW93151.1"/>
    <property type="molecule type" value="Genomic_DNA"/>
</dbReference>
<evidence type="ECO:0000313" key="4">
    <source>
        <dbReference type="Proteomes" id="UP000255284"/>
    </source>
</evidence>
<sequence length="449" mass="47495">MAATRYLVEGDRLDVLIGQVKRMGRRVTVLKAEKVRKGGLAGVFSKEHYEVLVEVEGVGEPPEQFSNATATATAAPARPRHRTLSEQAQDAGFFRKKHVAKSTRSDGDGSGGLEVGDTAALGASPDASDSGSGTDQKDEGLRNLLNEARSQLDSGTEAAAADLEAQLAAMGISQTPPVAPHESAPNPATNPSGLRSGATMMDARLQGVAAPGRSGLATPRPVINHSPAAQRIATEQATKLGFPSELLAEMPVDGSTEIDIDDFVAALPQPVELLEKPGSTIVVIGAAPIALSVVETAQRLAGRLGDEGYCVLGGPKTTLPGKALRARSAEELRRIMDERPGQTCVLALADSLIEAHRRTMSKLISMIYVDQTWAVVDGRSPLEKIQSWLKGLPDALHPDTLAVQRIWEAERPGELFEIGVPIGMLDGVPARGEAWKMLLEDILGSGEKE</sequence>
<dbReference type="Proteomes" id="UP000255284">
    <property type="component" value="Unassembled WGS sequence"/>
</dbReference>
<reference evidence="3 4" key="1">
    <citation type="submission" date="2018-06" db="EMBL/GenBank/DDBJ databases">
        <authorList>
            <consortium name="Pathogen Informatics"/>
            <person name="Doyle S."/>
        </authorList>
    </citation>
    <scope>NUCLEOTIDE SEQUENCE [LARGE SCALE GENOMIC DNA]</scope>
    <source>
        <strain evidence="3 4">NCTC11819</strain>
    </source>
</reference>
<dbReference type="RefSeq" id="WP_004014133.1">
    <property type="nucleotide sequence ID" value="NZ_CAMPUA010000001.1"/>
</dbReference>
<evidence type="ECO:0000313" key="2">
    <source>
        <dbReference type="EMBL" id="NMW93151.1"/>
    </source>
</evidence>
<feature type="region of interest" description="Disordered" evidence="1">
    <location>
        <begin position="62"/>
        <end position="138"/>
    </location>
</feature>
<keyword evidence="3" id="KW-0969">Cilium</keyword>
<dbReference type="AlphaFoldDB" id="A0A2J9KMW1"/>
<organism evidence="2 5">
    <name type="scientific">Mobiluncus mulieris</name>
    <dbReference type="NCBI Taxonomy" id="2052"/>
    <lineage>
        <taxon>Bacteria</taxon>
        <taxon>Bacillati</taxon>
        <taxon>Actinomycetota</taxon>
        <taxon>Actinomycetes</taxon>
        <taxon>Actinomycetales</taxon>
        <taxon>Actinomycetaceae</taxon>
        <taxon>Mobiluncus</taxon>
    </lineage>
</organism>
<evidence type="ECO:0000313" key="5">
    <source>
        <dbReference type="Proteomes" id="UP000582487"/>
    </source>
</evidence>
<feature type="region of interest" description="Disordered" evidence="1">
    <location>
        <begin position="175"/>
        <end position="197"/>
    </location>
</feature>
<dbReference type="Proteomes" id="UP000582487">
    <property type="component" value="Unassembled WGS sequence"/>
</dbReference>
<accession>A0A2J9KMW1</accession>
<protein>
    <submittedName>
        <fullName evidence="3">Flagellar biosynthesis protein FlhF</fullName>
    </submittedName>
</protein>
<gene>
    <name evidence="2" type="ORF">HHJ74_05505</name>
    <name evidence="3" type="ORF">NCTC11819_01055</name>
</gene>
<feature type="compositionally biased region" description="Low complexity" evidence="1">
    <location>
        <begin position="119"/>
        <end position="134"/>
    </location>
</feature>
<keyword evidence="3" id="KW-0282">Flagellum</keyword>